<evidence type="ECO:0000313" key="8">
    <source>
        <dbReference type="Proteomes" id="UP000264146"/>
    </source>
</evidence>
<evidence type="ECO:0000256" key="2">
    <source>
        <dbReference type="ARBA" id="ARBA00022741"/>
    </source>
</evidence>
<dbReference type="PRINTS" id="PR00300">
    <property type="entry name" value="CLPPROTEASEA"/>
</dbReference>
<sequence length="266" mass="29776">MIKEQFTSYINSDETVLGDAEKLFALNKNILLKGPTGSGKTKLAETLSHITQLPMHQINCSVDLDAESLLGFKTIKTSEEGHQEIVFIDGPVIKAMREGHILYIDEINMAKPETLPILNGVLDYRRQLTNPFTGEVIKAAPGFKVIAAINEGYVGTLPMNEALKNRFVVINVDYIDGDTLHDVIKAQSLLQDDRLIHQIIKFNEDLRTMTQQGQLSEEAASIRALIDMSDLATVMPIERAIQRTIIDKLEDEREQQAIMNAVELNF</sequence>
<dbReference type="GO" id="GO:0005524">
    <property type="term" value="F:ATP binding"/>
    <property type="evidence" value="ECO:0007669"/>
    <property type="project" value="UniProtKB-KW"/>
</dbReference>
<evidence type="ECO:0000313" key="6">
    <source>
        <dbReference type="EMBL" id="NHA33641.1"/>
    </source>
</evidence>
<dbReference type="Proteomes" id="UP000572988">
    <property type="component" value="Unassembled WGS sequence"/>
</dbReference>
<name>A0A7Z7QPY6_STASC</name>
<dbReference type="InterPro" id="IPR001270">
    <property type="entry name" value="ClpA/B"/>
</dbReference>
<dbReference type="Proteomes" id="UP000264146">
    <property type="component" value="Chromosome"/>
</dbReference>
<dbReference type="AlphaFoldDB" id="A0A7Z7QPY6"/>
<dbReference type="InterPro" id="IPR027417">
    <property type="entry name" value="P-loop_NTPase"/>
</dbReference>
<dbReference type="CDD" id="cd00009">
    <property type="entry name" value="AAA"/>
    <property type="match status" value="1"/>
</dbReference>
<evidence type="ECO:0000313" key="9">
    <source>
        <dbReference type="Proteomes" id="UP000572988"/>
    </source>
</evidence>
<keyword evidence="2" id="KW-0547">Nucleotide-binding</keyword>
<evidence type="ECO:0000256" key="3">
    <source>
        <dbReference type="ARBA" id="ARBA00022840"/>
    </source>
</evidence>
<organism evidence="7">
    <name type="scientific">Staphylococcus schleiferi</name>
    <dbReference type="NCBI Taxonomy" id="1295"/>
    <lineage>
        <taxon>Bacteria</taxon>
        <taxon>Bacillati</taxon>
        <taxon>Bacillota</taxon>
        <taxon>Bacilli</taxon>
        <taxon>Bacillales</taxon>
        <taxon>Staphylococcaceae</taxon>
        <taxon>Staphylococcus</taxon>
    </lineage>
</organism>
<accession>A0A7Z7QPY6</accession>
<protein>
    <submittedName>
        <fullName evidence="7">Nitric-oxide reductase</fullName>
    </submittedName>
</protein>
<dbReference type="SUPFAM" id="SSF52540">
    <property type="entry name" value="P-loop containing nucleoside triphosphate hydrolases"/>
    <property type="match status" value="1"/>
</dbReference>
<dbReference type="SMART" id="SM00382">
    <property type="entry name" value="AAA"/>
    <property type="match status" value="1"/>
</dbReference>
<dbReference type="EMBL" id="UHEF01000001">
    <property type="protein sequence ID" value="SUM88950.1"/>
    <property type="molecule type" value="Genomic_DNA"/>
</dbReference>
<evidence type="ECO:0000313" key="7">
    <source>
        <dbReference type="EMBL" id="SUM88950.1"/>
    </source>
</evidence>
<evidence type="ECO:0000259" key="4">
    <source>
        <dbReference type="SMART" id="SM00382"/>
    </source>
</evidence>
<dbReference type="InterPro" id="IPR011704">
    <property type="entry name" value="ATPase_dyneun-rel_AAA"/>
</dbReference>
<dbReference type="GO" id="GO:0016887">
    <property type="term" value="F:ATP hydrolysis activity"/>
    <property type="evidence" value="ECO:0007669"/>
    <property type="project" value="InterPro"/>
</dbReference>
<keyword evidence="3" id="KW-0067">ATP-binding</keyword>
<dbReference type="EMBL" id="POVK01000009">
    <property type="protein sequence ID" value="NHA33641.1"/>
    <property type="molecule type" value="Genomic_DNA"/>
</dbReference>
<dbReference type="InterPro" id="IPR013615">
    <property type="entry name" value="CbbQ_C"/>
</dbReference>
<reference evidence="6 9" key="1">
    <citation type="submission" date="2018-01" db="EMBL/GenBank/DDBJ databases">
        <title>Complete genome sequence of Staphylococcus Scheliferi isolated from human.</title>
        <authorList>
            <person name="Abouelkhair M.A."/>
            <person name="Bemis D.A."/>
            <person name="Kania S.A."/>
        </authorList>
    </citation>
    <scope>NUCLEOTIDE SEQUENCE [LARGE SCALE GENOMIC DNA]</scope>
    <source>
        <strain evidence="6 9">ATCC 43808</strain>
    </source>
</reference>
<dbReference type="InterPro" id="IPR003593">
    <property type="entry name" value="AAA+_ATPase"/>
</dbReference>
<evidence type="ECO:0000256" key="1">
    <source>
        <dbReference type="ARBA" id="ARBA00009417"/>
    </source>
</evidence>
<reference evidence="5 8" key="3">
    <citation type="submission" date="2020-11" db="EMBL/GenBank/DDBJ databases">
        <authorList>
            <consortium name="Pathogen Informatics"/>
        </authorList>
    </citation>
    <scope>NUCLEOTIDE SEQUENCE [LARGE SCALE GENOMIC DNA]</scope>
    <source>
        <strain evidence="5 8">NCTC12218</strain>
    </source>
</reference>
<keyword evidence="9" id="KW-1185">Reference proteome</keyword>
<dbReference type="GeneID" id="93790129"/>
<feature type="domain" description="AAA+ ATPase" evidence="4">
    <location>
        <begin position="26"/>
        <end position="173"/>
    </location>
</feature>
<comment type="similarity">
    <text evidence="1">Belongs to the CbbQ/NirQ/NorQ/GpvN family.</text>
</comment>
<dbReference type="Pfam" id="PF07728">
    <property type="entry name" value="AAA_5"/>
    <property type="match status" value="1"/>
</dbReference>
<proteinExistence type="inferred from homology"/>
<dbReference type="RefSeq" id="WP_126496157.1">
    <property type="nucleotide sequence ID" value="NZ_CALYEE010000007.1"/>
</dbReference>
<dbReference type="EMBL" id="LR962863">
    <property type="protein sequence ID" value="CAD7359780.1"/>
    <property type="molecule type" value="Genomic_DNA"/>
</dbReference>
<evidence type="ECO:0000313" key="5">
    <source>
        <dbReference type="EMBL" id="CAD7359780.1"/>
    </source>
</evidence>
<dbReference type="PANTHER" id="PTHR42759:SF1">
    <property type="entry name" value="MAGNESIUM-CHELATASE SUBUNIT CHLD"/>
    <property type="match status" value="1"/>
</dbReference>
<reference evidence="7" key="2">
    <citation type="submission" date="2018-06" db="EMBL/GenBank/DDBJ databases">
        <authorList>
            <consortium name="Pathogen Informatics"/>
            <person name="Doyle S."/>
        </authorList>
    </citation>
    <scope>NUCLEOTIDE SEQUENCE [LARGE SCALE GENOMIC DNA]</scope>
    <source>
        <strain evidence="7">NCTC12218</strain>
    </source>
</reference>
<dbReference type="Gene3D" id="3.40.50.300">
    <property type="entry name" value="P-loop containing nucleotide triphosphate hydrolases"/>
    <property type="match status" value="1"/>
</dbReference>
<gene>
    <name evidence="6" type="ORF">C1O36_03735</name>
    <name evidence="7" type="ORF">NCTC12218_01441</name>
</gene>
<dbReference type="Pfam" id="PF08406">
    <property type="entry name" value="CbbQ_C"/>
    <property type="match status" value="1"/>
</dbReference>
<dbReference type="PANTHER" id="PTHR42759">
    <property type="entry name" value="MOXR FAMILY PROTEIN"/>
    <property type="match status" value="1"/>
</dbReference>
<dbReference type="InterPro" id="IPR050764">
    <property type="entry name" value="CbbQ/NirQ/NorQ/GpvN"/>
</dbReference>